<keyword evidence="4 6" id="KW-0418">Kinase</keyword>
<comment type="catalytic activity">
    <reaction evidence="6">
        <text>1D-myo-inositol 1,3,4,5,6-pentakisphosphate + ATP = 1D-myo-inositol hexakisphosphate + ADP + H(+)</text>
        <dbReference type="Rhea" id="RHEA:20313"/>
        <dbReference type="ChEBI" id="CHEBI:15378"/>
        <dbReference type="ChEBI" id="CHEBI:30616"/>
        <dbReference type="ChEBI" id="CHEBI:57733"/>
        <dbReference type="ChEBI" id="CHEBI:58130"/>
        <dbReference type="ChEBI" id="CHEBI:456216"/>
        <dbReference type="EC" id="2.7.1.158"/>
    </reaction>
</comment>
<dbReference type="GO" id="GO:0035299">
    <property type="term" value="F:inositol-1,3,4,5,6-pentakisphosphate 2-kinase activity"/>
    <property type="evidence" value="ECO:0007669"/>
    <property type="project" value="UniProtKB-EC"/>
</dbReference>
<dbReference type="EMBL" id="GL446063">
    <property type="protein sequence ID" value="EFN88547.1"/>
    <property type="molecule type" value="Genomic_DNA"/>
</dbReference>
<sequence length="463" mass="52595">MKFPDYAFLNSRLQFDESFFRGRSSFCVEIKPKQGYLQQAEQQIPRCPYCLIQYAKLRRKSVSARSNYCPFDLFSGVETRMKAAVEELLKSPQNNLKIFRDGLVVYDQESQPGDLEDVLSQWFGQSATPCRNIDEFCNLMYSALTQPLAQEQLKSLFATTHPVRRLLLPTNQVPTFCAEPSAVARAERCLRLAGKVCNFDSDGLPTGSVLERVWNIQRLSYTNTNYIHSIYSKFAPLLTDDMIYSDLTKLHDCYLSANVPRRVLSDGHTNAVVQKTQPTRGVYFQRLFKSAIETKYDGDLNGNCGATCSKRILPVNSDKTFVNGGFVSQTGINPNSDSQQSFYGSNESPYQMADNEGDQRKANASITAEHLLALQNYLLFAAVRDCSILMTFRELEPENAWRVPTENTIKLSEQLCFLSSVRVSDLDPKSVHSIEKHRQRDVDIFDAVISLLEEEEDISFKNR</sequence>
<keyword evidence="9" id="KW-1185">Reference proteome</keyword>
<evidence type="ECO:0000256" key="2">
    <source>
        <dbReference type="ARBA" id="ARBA00022679"/>
    </source>
</evidence>
<comment type="function">
    <text evidence="6">Phosphorylates Ins(1,3,4,5,6)P5 at position 2 to form Ins(1,2,3,4,5,6)P6 (InsP6 or phytate).</text>
</comment>
<evidence type="ECO:0000256" key="4">
    <source>
        <dbReference type="ARBA" id="ARBA00022777"/>
    </source>
</evidence>
<dbReference type="STRING" id="610380.E2B6Y2"/>
<evidence type="ECO:0000256" key="7">
    <source>
        <dbReference type="SAM" id="MobiDB-lite"/>
    </source>
</evidence>
<dbReference type="Pfam" id="PF06090">
    <property type="entry name" value="Ins_P5_2-kin"/>
    <property type="match status" value="1"/>
</dbReference>
<dbReference type="GO" id="GO:0005524">
    <property type="term" value="F:ATP binding"/>
    <property type="evidence" value="ECO:0007669"/>
    <property type="project" value="UniProtKB-KW"/>
</dbReference>
<dbReference type="EC" id="2.7.1.158" evidence="1 6"/>
<keyword evidence="3 6" id="KW-0547">Nucleotide-binding</keyword>
<keyword evidence="5 6" id="KW-0067">ATP-binding</keyword>
<organism evidence="9">
    <name type="scientific">Harpegnathos saltator</name>
    <name type="common">Jerdon's jumping ant</name>
    <dbReference type="NCBI Taxonomy" id="610380"/>
    <lineage>
        <taxon>Eukaryota</taxon>
        <taxon>Metazoa</taxon>
        <taxon>Ecdysozoa</taxon>
        <taxon>Arthropoda</taxon>
        <taxon>Hexapoda</taxon>
        <taxon>Insecta</taxon>
        <taxon>Pterygota</taxon>
        <taxon>Neoptera</taxon>
        <taxon>Endopterygota</taxon>
        <taxon>Hymenoptera</taxon>
        <taxon>Apocrita</taxon>
        <taxon>Aculeata</taxon>
        <taxon>Formicoidea</taxon>
        <taxon>Formicidae</taxon>
        <taxon>Ponerinae</taxon>
        <taxon>Ponerini</taxon>
        <taxon>Harpegnathos</taxon>
    </lineage>
</organism>
<dbReference type="AlphaFoldDB" id="E2B6Y2"/>
<comment type="domain">
    <text evidence="6">The EXKPK motif is conserved in inositol-pentakisphosphate 2-kinases of both family 1 and 2.</text>
</comment>
<feature type="region of interest" description="Disordered" evidence="7">
    <location>
        <begin position="333"/>
        <end position="355"/>
    </location>
</feature>
<dbReference type="Proteomes" id="UP000008237">
    <property type="component" value="Unassembled WGS sequence"/>
</dbReference>
<dbReference type="OMA" id="ARSNYCP"/>
<dbReference type="GO" id="GO:0032958">
    <property type="term" value="P:inositol phosphate biosynthetic process"/>
    <property type="evidence" value="ECO:0007669"/>
    <property type="project" value="TreeGrafter"/>
</dbReference>
<gene>
    <name evidence="8" type="ORF">EAI_15687</name>
</gene>
<evidence type="ECO:0000313" key="8">
    <source>
        <dbReference type="EMBL" id="EFN88547.1"/>
    </source>
</evidence>
<dbReference type="PANTHER" id="PTHR14456">
    <property type="entry name" value="INOSITOL POLYPHOSPHATE KINASE 1"/>
    <property type="match status" value="1"/>
</dbReference>
<evidence type="ECO:0000313" key="9">
    <source>
        <dbReference type="Proteomes" id="UP000008237"/>
    </source>
</evidence>
<keyword evidence="2 6" id="KW-0808">Transferase</keyword>
<accession>E2B6Y2</accession>
<reference evidence="8 9" key="1">
    <citation type="journal article" date="2010" name="Science">
        <title>Genomic comparison of the ants Camponotus floridanus and Harpegnathos saltator.</title>
        <authorList>
            <person name="Bonasio R."/>
            <person name="Zhang G."/>
            <person name="Ye C."/>
            <person name="Mutti N.S."/>
            <person name="Fang X."/>
            <person name="Qin N."/>
            <person name="Donahue G."/>
            <person name="Yang P."/>
            <person name="Li Q."/>
            <person name="Li C."/>
            <person name="Zhang P."/>
            <person name="Huang Z."/>
            <person name="Berger S.L."/>
            <person name="Reinberg D."/>
            <person name="Wang J."/>
            <person name="Liebig J."/>
        </authorList>
    </citation>
    <scope>NUCLEOTIDE SEQUENCE [LARGE SCALE GENOMIC DNA]</scope>
    <source>
        <strain evidence="8 9">R22 G/1</strain>
    </source>
</reference>
<dbReference type="InterPro" id="IPR009286">
    <property type="entry name" value="Ins_P5_2-kin"/>
</dbReference>
<feature type="compositionally biased region" description="Polar residues" evidence="7">
    <location>
        <begin position="333"/>
        <end position="349"/>
    </location>
</feature>
<proteinExistence type="predicted"/>
<dbReference type="OrthoDB" id="272370at2759"/>
<evidence type="ECO:0000256" key="1">
    <source>
        <dbReference type="ARBA" id="ARBA00012023"/>
    </source>
</evidence>
<dbReference type="PANTHER" id="PTHR14456:SF2">
    <property type="entry name" value="INOSITOL-PENTAKISPHOSPHATE 2-KINASE"/>
    <property type="match status" value="1"/>
</dbReference>
<protein>
    <recommendedName>
        <fullName evidence="1 6">Inositol-pentakisphosphate 2-kinase</fullName>
        <ecNumber evidence="1 6">2.7.1.158</ecNumber>
    </recommendedName>
</protein>
<dbReference type="InParanoid" id="E2B6Y2"/>
<evidence type="ECO:0000256" key="6">
    <source>
        <dbReference type="RuleBase" id="RU364126"/>
    </source>
</evidence>
<evidence type="ECO:0000256" key="5">
    <source>
        <dbReference type="ARBA" id="ARBA00022840"/>
    </source>
</evidence>
<name>E2B6Y2_HARSA</name>
<evidence type="ECO:0000256" key="3">
    <source>
        <dbReference type="ARBA" id="ARBA00022741"/>
    </source>
</evidence>
<dbReference type="GO" id="GO:0005634">
    <property type="term" value="C:nucleus"/>
    <property type="evidence" value="ECO:0007669"/>
    <property type="project" value="TreeGrafter"/>
</dbReference>